<dbReference type="InterPro" id="IPR050216">
    <property type="entry name" value="LRR_domain-containing"/>
</dbReference>
<dbReference type="InParanoid" id="A0A1Z5KAV9"/>
<dbReference type="SMART" id="SM00369">
    <property type="entry name" value="LRR_TYP"/>
    <property type="match status" value="4"/>
</dbReference>
<dbReference type="SMART" id="SM00220">
    <property type="entry name" value="S_TKc"/>
    <property type="match status" value="1"/>
</dbReference>
<dbReference type="GO" id="GO:0004672">
    <property type="term" value="F:protein kinase activity"/>
    <property type="evidence" value="ECO:0007669"/>
    <property type="project" value="InterPro"/>
</dbReference>
<dbReference type="Gene3D" id="3.80.10.10">
    <property type="entry name" value="Ribonuclease Inhibitor"/>
    <property type="match status" value="1"/>
</dbReference>
<name>A0A1Z5KAV9_FISSO</name>
<dbReference type="InterPro" id="IPR011009">
    <property type="entry name" value="Kinase-like_dom_sf"/>
</dbReference>
<dbReference type="AlphaFoldDB" id="A0A1Z5KAV9"/>
<keyword evidence="1" id="KW-0433">Leucine-rich repeat</keyword>
<dbReference type="GO" id="GO:0005737">
    <property type="term" value="C:cytoplasm"/>
    <property type="evidence" value="ECO:0007669"/>
    <property type="project" value="TreeGrafter"/>
</dbReference>
<dbReference type="Proteomes" id="UP000198406">
    <property type="component" value="Unassembled WGS sequence"/>
</dbReference>
<dbReference type="PANTHER" id="PTHR48051:SF1">
    <property type="entry name" value="RAS SUPPRESSOR PROTEIN 1"/>
    <property type="match status" value="1"/>
</dbReference>
<dbReference type="Pfam" id="PF13855">
    <property type="entry name" value="LRR_8"/>
    <property type="match status" value="1"/>
</dbReference>
<organism evidence="5 6">
    <name type="scientific">Fistulifera solaris</name>
    <name type="common">Oleaginous diatom</name>
    <dbReference type="NCBI Taxonomy" id="1519565"/>
    <lineage>
        <taxon>Eukaryota</taxon>
        <taxon>Sar</taxon>
        <taxon>Stramenopiles</taxon>
        <taxon>Ochrophyta</taxon>
        <taxon>Bacillariophyta</taxon>
        <taxon>Bacillariophyceae</taxon>
        <taxon>Bacillariophycidae</taxon>
        <taxon>Naviculales</taxon>
        <taxon>Naviculaceae</taxon>
        <taxon>Fistulifera</taxon>
    </lineage>
</organism>
<keyword evidence="3" id="KW-0067">ATP-binding</keyword>
<dbReference type="Gene3D" id="1.10.510.10">
    <property type="entry name" value="Transferase(Phosphotransferase) domain 1"/>
    <property type="match status" value="1"/>
</dbReference>
<feature type="binding site" evidence="3">
    <location>
        <position position="234"/>
    </location>
    <ligand>
        <name>ATP</name>
        <dbReference type="ChEBI" id="CHEBI:30616"/>
    </ligand>
</feature>
<dbReference type="PROSITE" id="PS00107">
    <property type="entry name" value="PROTEIN_KINASE_ATP"/>
    <property type="match status" value="1"/>
</dbReference>
<dbReference type="InterPro" id="IPR000719">
    <property type="entry name" value="Prot_kinase_dom"/>
</dbReference>
<evidence type="ECO:0000313" key="6">
    <source>
        <dbReference type="Proteomes" id="UP000198406"/>
    </source>
</evidence>
<reference evidence="5 6" key="1">
    <citation type="journal article" date="2015" name="Plant Cell">
        <title>Oil accumulation by the oleaginous diatom Fistulifera solaris as revealed by the genome and transcriptome.</title>
        <authorList>
            <person name="Tanaka T."/>
            <person name="Maeda Y."/>
            <person name="Veluchamy A."/>
            <person name="Tanaka M."/>
            <person name="Abida H."/>
            <person name="Marechal E."/>
            <person name="Bowler C."/>
            <person name="Muto M."/>
            <person name="Sunaga Y."/>
            <person name="Tanaka M."/>
            <person name="Yoshino T."/>
            <person name="Taniguchi T."/>
            <person name="Fukuda Y."/>
            <person name="Nemoto M."/>
            <person name="Matsumoto M."/>
            <person name="Wong P.S."/>
            <person name="Aburatani S."/>
            <person name="Fujibuchi W."/>
        </authorList>
    </citation>
    <scope>NUCLEOTIDE SEQUENCE [LARGE SCALE GENOMIC DNA]</scope>
    <source>
        <strain evidence="5 6">JPCC DA0580</strain>
    </source>
</reference>
<sequence>MTSCSSEIPIDSLPELERLVILAKLVVPLSITFPWNNVHTLNLTNCGLNTLPIGFEKAFPKLSTLFLSNNQFQQVPEVIGKCPHLQMVAFKSNQLTSIHPEALQAQLRWLILTDNQITTIPHTIGRCTRLQKCMLSGNQIRTLPDAMAQCINLELIRLASNQLKEPPIILFRLPKLAWIALSDNPFLHSVFAARSTVLKVLEDLEESKDAEILGQGASGITRQYEYQGQKVAVKTYNTEINITSDGLPEEERRIHCAAAALHCSALIQVLGQTVRGSLVMELLQDFRAIGDPPSFDSCSRDVYSNDSLVHALTIQQAITIVSALLQALVKLHEQGICHGDFYGHNILVCATDLHQVRLSDFGAAFFYEKGSLYGTLLERIELRAFAIFVEEVNTGLKDGASQLLRELVARCRKEEPSSENTFDCVYIWWKQTQLTDIAKEFGLGIDETVVEEKEPN</sequence>
<evidence type="ECO:0000313" key="5">
    <source>
        <dbReference type="EMBL" id="GAX23400.1"/>
    </source>
</evidence>
<dbReference type="Pfam" id="PF00069">
    <property type="entry name" value="Pkinase"/>
    <property type="match status" value="1"/>
</dbReference>
<dbReference type="SUPFAM" id="SSF56112">
    <property type="entry name" value="Protein kinase-like (PK-like)"/>
    <property type="match status" value="1"/>
</dbReference>
<evidence type="ECO:0000256" key="1">
    <source>
        <dbReference type="ARBA" id="ARBA00022614"/>
    </source>
</evidence>
<dbReference type="InterPro" id="IPR003591">
    <property type="entry name" value="Leu-rich_rpt_typical-subtyp"/>
</dbReference>
<dbReference type="InterPro" id="IPR001611">
    <property type="entry name" value="Leu-rich_rpt"/>
</dbReference>
<protein>
    <recommendedName>
        <fullName evidence="4">Protein kinase domain-containing protein</fullName>
    </recommendedName>
</protein>
<dbReference type="PANTHER" id="PTHR48051">
    <property type="match status" value="1"/>
</dbReference>
<dbReference type="SUPFAM" id="SSF52058">
    <property type="entry name" value="L domain-like"/>
    <property type="match status" value="1"/>
</dbReference>
<evidence type="ECO:0000256" key="3">
    <source>
        <dbReference type="PROSITE-ProRule" id="PRU10141"/>
    </source>
</evidence>
<dbReference type="OrthoDB" id="41737at2759"/>
<keyword evidence="6" id="KW-1185">Reference proteome</keyword>
<keyword evidence="2" id="KW-0677">Repeat</keyword>
<dbReference type="PROSITE" id="PS50011">
    <property type="entry name" value="PROTEIN_KINASE_DOM"/>
    <property type="match status" value="1"/>
</dbReference>
<accession>A0A1Z5KAV9</accession>
<dbReference type="EMBL" id="BDSP01000201">
    <property type="protein sequence ID" value="GAX23400.1"/>
    <property type="molecule type" value="Genomic_DNA"/>
</dbReference>
<proteinExistence type="predicted"/>
<gene>
    <name evidence="5" type="ORF">FisN_15Lh120</name>
</gene>
<dbReference type="InterPro" id="IPR032675">
    <property type="entry name" value="LRR_dom_sf"/>
</dbReference>
<dbReference type="GO" id="GO:0005524">
    <property type="term" value="F:ATP binding"/>
    <property type="evidence" value="ECO:0007669"/>
    <property type="project" value="UniProtKB-UniRule"/>
</dbReference>
<feature type="domain" description="Protein kinase" evidence="4">
    <location>
        <begin position="207"/>
        <end position="456"/>
    </location>
</feature>
<evidence type="ECO:0000259" key="4">
    <source>
        <dbReference type="PROSITE" id="PS50011"/>
    </source>
</evidence>
<dbReference type="InterPro" id="IPR017441">
    <property type="entry name" value="Protein_kinase_ATP_BS"/>
</dbReference>
<keyword evidence="3" id="KW-0547">Nucleotide-binding</keyword>
<comment type="caution">
    <text evidence="5">The sequence shown here is derived from an EMBL/GenBank/DDBJ whole genome shotgun (WGS) entry which is preliminary data.</text>
</comment>
<evidence type="ECO:0000256" key="2">
    <source>
        <dbReference type="ARBA" id="ARBA00022737"/>
    </source>
</evidence>